<protein>
    <recommendedName>
        <fullName evidence="4">Yip1 domain-containing protein</fullName>
    </recommendedName>
</protein>
<evidence type="ECO:0008006" key="4">
    <source>
        <dbReference type="Google" id="ProtNLM"/>
    </source>
</evidence>
<keyword evidence="3" id="KW-1185">Reference proteome</keyword>
<sequence length="204" mass="23997">MQNLDLNPIRKQVLKDIFFSPKSAFDLYFNQSLLGQRDLFLLYVALAVVGALTKFLGNTLQMIAGIAISGDEETPFTLWQSVLSVFIFYFVLFFLFRIIDSFRMYHEFRDKTEDWDGPPPHVFQISFLPMMASSVFWILPNPFPLFFLSVGFLYSLQLAYLYLSIQNSWTSKDFFFFLLKAMLFFLFLLSIPMFLYHIIRTVLN</sequence>
<comment type="caution">
    <text evidence="2">The sequence shown here is derived from an EMBL/GenBank/DDBJ whole genome shotgun (WGS) entry which is preliminary data.</text>
</comment>
<gene>
    <name evidence="2" type="ORF">LPTSP4_17970</name>
</gene>
<feature type="transmembrane region" description="Helical" evidence="1">
    <location>
        <begin position="120"/>
        <end position="139"/>
    </location>
</feature>
<dbReference type="OrthoDB" id="328930at2"/>
<evidence type="ECO:0000313" key="2">
    <source>
        <dbReference type="EMBL" id="GBF50272.1"/>
    </source>
</evidence>
<proteinExistence type="predicted"/>
<keyword evidence="1" id="KW-1133">Transmembrane helix</keyword>
<keyword evidence="1" id="KW-0812">Transmembrane</keyword>
<dbReference type="AlphaFoldDB" id="A0A2P2E074"/>
<dbReference type="RefSeq" id="WP_108976337.1">
    <property type="nucleotide sequence ID" value="NZ_BFBB01000004.1"/>
</dbReference>
<reference evidence="2 3" key="1">
    <citation type="submission" date="2018-02" db="EMBL/GenBank/DDBJ databases">
        <title>Novel Leptospira species isolated from soil and water in Japan.</title>
        <authorList>
            <person name="Nakao R."/>
            <person name="Masuzawa T."/>
        </authorList>
    </citation>
    <scope>NUCLEOTIDE SEQUENCE [LARGE SCALE GENOMIC DNA]</scope>
    <source>
        <strain evidence="2 3">YH101</strain>
    </source>
</reference>
<evidence type="ECO:0000256" key="1">
    <source>
        <dbReference type="SAM" id="Phobius"/>
    </source>
</evidence>
<dbReference type="EMBL" id="BFBB01000004">
    <property type="protein sequence ID" value="GBF50272.1"/>
    <property type="molecule type" value="Genomic_DNA"/>
</dbReference>
<name>A0A2P2E074_9LEPT</name>
<organism evidence="2 3">
    <name type="scientific">Leptospira ryugenii</name>
    <dbReference type="NCBI Taxonomy" id="1917863"/>
    <lineage>
        <taxon>Bacteria</taxon>
        <taxon>Pseudomonadati</taxon>
        <taxon>Spirochaetota</taxon>
        <taxon>Spirochaetia</taxon>
        <taxon>Leptospirales</taxon>
        <taxon>Leptospiraceae</taxon>
        <taxon>Leptospira</taxon>
    </lineage>
</organism>
<keyword evidence="1" id="KW-0472">Membrane</keyword>
<feature type="transmembrane region" description="Helical" evidence="1">
    <location>
        <begin position="145"/>
        <end position="163"/>
    </location>
</feature>
<feature type="transmembrane region" description="Helical" evidence="1">
    <location>
        <begin position="175"/>
        <end position="199"/>
    </location>
</feature>
<accession>A0A2P2E074</accession>
<feature type="transmembrane region" description="Helical" evidence="1">
    <location>
        <begin position="77"/>
        <end position="99"/>
    </location>
</feature>
<evidence type="ECO:0000313" key="3">
    <source>
        <dbReference type="Proteomes" id="UP000245133"/>
    </source>
</evidence>
<feature type="transmembrane region" description="Helical" evidence="1">
    <location>
        <begin position="39"/>
        <end position="57"/>
    </location>
</feature>
<dbReference type="Proteomes" id="UP000245133">
    <property type="component" value="Unassembled WGS sequence"/>
</dbReference>